<dbReference type="EMBL" id="JALLPJ020000101">
    <property type="protein sequence ID" value="KAL3802446.1"/>
    <property type="molecule type" value="Genomic_DNA"/>
</dbReference>
<evidence type="ECO:0000259" key="4">
    <source>
        <dbReference type="Pfam" id="PF13679"/>
    </source>
</evidence>
<protein>
    <recommendedName>
        <fullName evidence="4">Methyltransferase domain-containing protein</fullName>
    </recommendedName>
</protein>
<proteinExistence type="predicted"/>
<dbReference type="PROSITE" id="PS50297">
    <property type="entry name" value="ANK_REP_REGION"/>
    <property type="match status" value="1"/>
</dbReference>
<dbReference type="InterPro" id="IPR036770">
    <property type="entry name" value="Ankyrin_rpt-contain_sf"/>
</dbReference>
<keyword evidence="2 3" id="KW-0040">ANK repeat</keyword>
<evidence type="ECO:0000313" key="5">
    <source>
        <dbReference type="EMBL" id="KAL3802446.1"/>
    </source>
</evidence>
<feature type="domain" description="Methyltransferase" evidence="4">
    <location>
        <begin position="271"/>
        <end position="393"/>
    </location>
</feature>
<dbReference type="Proteomes" id="UP001530400">
    <property type="component" value="Unassembled WGS sequence"/>
</dbReference>
<comment type="caution">
    <text evidence="5">The sequence shown here is derived from an EMBL/GenBank/DDBJ whole genome shotgun (WGS) entry which is preliminary data.</text>
</comment>
<dbReference type="PROSITE" id="PS50088">
    <property type="entry name" value="ANK_REPEAT"/>
    <property type="match status" value="1"/>
</dbReference>
<reference evidence="5 6" key="1">
    <citation type="submission" date="2024-10" db="EMBL/GenBank/DDBJ databases">
        <title>Updated reference genomes for cyclostephanoid diatoms.</title>
        <authorList>
            <person name="Roberts W.R."/>
            <person name="Alverson A.J."/>
        </authorList>
    </citation>
    <scope>NUCLEOTIDE SEQUENCE [LARGE SCALE GENOMIC DNA]</scope>
    <source>
        <strain evidence="5 6">AJA010-31</strain>
    </source>
</reference>
<dbReference type="Pfam" id="PF12796">
    <property type="entry name" value="Ank_2"/>
    <property type="match status" value="1"/>
</dbReference>
<evidence type="ECO:0000313" key="6">
    <source>
        <dbReference type="Proteomes" id="UP001530400"/>
    </source>
</evidence>
<evidence type="ECO:0000256" key="3">
    <source>
        <dbReference type="PROSITE-ProRule" id="PRU00023"/>
    </source>
</evidence>
<dbReference type="PANTHER" id="PTHR24198:SF165">
    <property type="entry name" value="ANKYRIN REPEAT-CONTAINING PROTEIN-RELATED"/>
    <property type="match status" value="1"/>
</dbReference>
<keyword evidence="6" id="KW-1185">Reference proteome</keyword>
<dbReference type="PANTHER" id="PTHR24198">
    <property type="entry name" value="ANKYRIN REPEAT AND PROTEIN KINASE DOMAIN-CONTAINING PROTEIN"/>
    <property type="match status" value="1"/>
</dbReference>
<dbReference type="AlphaFoldDB" id="A0ABD3QSF2"/>
<sequence length="460" mass="52008">MDMMAKEYKAQRKQALQALHDAAQIGDLSKVASLFDAHKEFSPNITRKGKNTILHTALFHNQEGALLDYLIQKGADVSFVNCKGYSPIIVAITHCKDCIALGKLVAAGAKYDAVLDSGTFAGMTPLQVAEKFTNEKAIAFLTRLLANKDATPTIIDDETPKNKKICPICKTLVRYPTQMSRLKDNQAQVEENYRVHGDFGKRKKKSKVYTSSKYLDQFLNHADGETWRKLSGIEFHSTENMKLRKEISETYAVLHAVQECCDRLSGICPATDRALELKDLFVIDLCSGKGITSALGAALFPNNNHFLSIDKMLEHTVPHYFFNNEEHITYMSRDIFSNEILHELQTLVHQHTLQGRTTILVGMHCCGILSERAIELFENIPDIKGIVLSPCCLPKKHELMKRKLEFEPPTTKGENPYPAWCSYLKQRVKYNKSPDGMSDVWMYNDLEMHTEKNYIVAGVR</sequence>
<dbReference type="InterPro" id="IPR002110">
    <property type="entry name" value="Ankyrin_rpt"/>
</dbReference>
<dbReference type="SUPFAM" id="SSF48403">
    <property type="entry name" value="Ankyrin repeat"/>
    <property type="match status" value="1"/>
</dbReference>
<keyword evidence="1" id="KW-0677">Repeat</keyword>
<dbReference type="Gene3D" id="1.25.40.20">
    <property type="entry name" value="Ankyrin repeat-containing domain"/>
    <property type="match status" value="1"/>
</dbReference>
<evidence type="ECO:0000256" key="2">
    <source>
        <dbReference type="ARBA" id="ARBA00023043"/>
    </source>
</evidence>
<accession>A0ABD3QSF2</accession>
<dbReference type="InterPro" id="IPR025714">
    <property type="entry name" value="Methyltranfer_dom"/>
</dbReference>
<name>A0ABD3QSF2_9STRA</name>
<feature type="repeat" description="ANK" evidence="3">
    <location>
        <begin position="49"/>
        <end position="82"/>
    </location>
</feature>
<gene>
    <name evidence="5" type="ORF">ACHAWO_004748</name>
</gene>
<evidence type="ECO:0000256" key="1">
    <source>
        <dbReference type="ARBA" id="ARBA00022737"/>
    </source>
</evidence>
<dbReference type="Pfam" id="PF13679">
    <property type="entry name" value="Methyltransf_32"/>
    <property type="match status" value="1"/>
</dbReference>
<organism evidence="5 6">
    <name type="scientific">Cyclotella atomus</name>
    <dbReference type="NCBI Taxonomy" id="382360"/>
    <lineage>
        <taxon>Eukaryota</taxon>
        <taxon>Sar</taxon>
        <taxon>Stramenopiles</taxon>
        <taxon>Ochrophyta</taxon>
        <taxon>Bacillariophyta</taxon>
        <taxon>Coscinodiscophyceae</taxon>
        <taxon>Thalassiosirophycidae</taxon>
        <taxon>Stephanodiscales</taxon>
        <taxon>Stephanodiscaceae</taxon>
        <taxon>Cyclotella</taxon>
    </lineage>
</organism>